<dbReference type="GO" id="GO:0008171">
    <property type="term" value="F:O-methyltransferase activity"/>
    <property type="evidence" value="ECO:0007669"/>
    <property type="project" value="InterPro"/>
</dbReference>
<comment type="caution">
    <text evidence="5">The sequence shown here is derived from an EMBL/GenBank/DDBJ whole genome shotgun (WGS) entry which is preliminary data.</text>
</comment>
<proteinExistence type="predicted"/>
<dbReference type="Gene3D" id="3.40.50.150">
    <property type="entry name" value="Vaccinia Virus protein VP39"/>
    <property type="match status" value="1"/>
</dbReference>
<dbReference type="InterPro" id="IPR001077">
    <property type="entry name" value="COMT_C"/>
</dbReference>
<keyword evidence="6" id="KW-1185">Reference proteome</keyword>
<dbReference type="PANTHER" id="PTHR11746">
    <property type="entry name" value="O-METHYLTRANSFERASE"/>
    <property type="match status" value="1"/>
</dbReference>
<dbReference type="Proteomes" id="UP001054252">
    <property type="component" value="Unassembled WGS sequence"/>
</dbReference>
<evidence type="ECO:0000313" key="5">
    <source>
        <dbReference type="EMBL" id="GKV37633.1"/>
    </source>
</evidence>
<dbReference type="InterPro" id="IPR029063">
    <property type="entry name" value="SAM-dependent_MTases_sf"/>
</dbReference>
<evidence type="ECO:0000256" key="1">
    <source>
        <dbReference type="ARBA" id="ARBA00022603"/>
    </source>
</evidence>
<evidence type="ECO:0000256" key="2">
    <source>
        <dbReference type="ARBA" id="ARBA00022679"/>
    </source>
</evidence>
<keyword evidence="1" id="KW-0489">Methyltransferase</keyword>
<feature type="domain" description="O-methyltransferase C-terminal" evidence="4">
    <location>
        <begin position="15"/>
        <end position="70"/>
    </location>
</feature>
<name>A0AAV5LKE9_9ROSI</name>
<dbReference type="GO" id="GO:0032259">
    <property type="term" value="P:methylation"/>
    <property type="evidence" value="ECO:0007669"/>
    <property type="project" value="UniProtKB-KW"/>
</dbReference>
<dbReference type="AlphaFoldDB" id="A0AAV5LKE9"/>
<reference evidence="5 6" key="1">
    <citation type="journal article" date="2021" name="Commun. Biol.">
        <title>The genome of Shorea leprosula (Dipterocarpaceae) highlights the ecological relevance of drought in aseasonal tropical rainforests.</title>
        <authorList>
            <person name="Ng K.K.S."/>
            <person name="Kobayashi M.J."/>
            <person name="Fawcett J.A."/>
            <person name="Hatakeyama M."/>
            <person name="Paape T."/>
            <person name="Ng C.H."/>
            <person name="Ang C.C."/>
            <person name="Tnah L.H."/>
            <person name="Lee C.T."/>
            <person name="Nishiyama T."/>
            <person name="Sese J."/>
            <person name="O'Brien M.J."/>
            <person name="Copetti D."/>
            <person name="Mohd Noor M.I."/>
            <person name="Ong R.C."/>
            <person name="Putra M."/>
            <person name="Sireger I.Z."/>
            <person name="Indrioko S."/>
            <person name="Kosugi Y."/>
            <person name="Izuno A."/>
            <person name="Isagi Y."/>
            <person name="Lee S.L."/>
            <person name="Shimizu K.K."/>
        </authorList>
    </citation>
    <scope>NUCLEOTIDE SEQUENCE [LARGE SCALE GENOMIC DNA]</scope>
    <source>
        <strain evidence="5">214</strain>
    </source>
</reference>
<sequence length="92" mass="10245">MAEPGRVTLKLMFTGHCLRMILQKNPNIREGINFDLPEVVAKAPNFPRVTHVGGDMFKLIPEADAVFMKVRLLFLVSSCPIGRKDCGSPFCL</sequence>
<keyword evidence="2" id="KW-0808">Transferase</keyword>
<dbReference type="SUPFAM" id="SSF53335">
    <property type="entry name" value="S-adenosyl-L-methionine-dependent methyltransferases"/>
    <property type="match status" value="1"/>
</dbReference>
<dbReference type="EMBL" id="BPVZ01000123">
    <property type="protein sequence ID" value="GKV37633.1"/>
    <property type="molecule type" value="Genomic_DNA"/>
</dbReference>
<evidence type="ECO:0000313" key="6">
    <source>
        <dbReference type="Proteomes" id="UP001054252"/>
    </source>
</evidence>
<protein>
    <recommendedName>
        <fullName evidence="4">O-methyltransferase C-terminal domain-containing protein</fullName>
    </recommendedName>
</protein>
<evidence type="ECO:0000256" key="3">
    <source>
        <dbReference type="ARBA" id="ARBA00022691"/>
    </source>
</evidence>
<dbReference type="Pfam" id="PF00891">
    <property type="entry name" value="Methyltransf_2"/>
    <property type="match status" value="1"/>
</dbReference>
<accession>A0AAV5LKE9</accession>
<dbReference type="PROSITE" id="PS51683">
    <property type="entry name" value="SAM_OMT_II"/>
    <property type="match status" value="1"/>
</dbReference>
<dbReference type="InterPro" id="IPR016461">
    <property type="entry name" value="COMT-like"/>
</dbReference>
<gene>
    <name evidence="5" type="ORF">SLEP1_g45637</name>
</gene>
<keyword evidence="3" id="KW-0949">S-adenosyl-L-methionine</keyword>
<evidence type="ECO:0000259" key="4">
    <source>
        <dbReference type="Pfam" id="PF00891"/>
    </source>
</evidence>
<organism evidence="5 6">
    <name type="scientific">Rubroshorea leprosula</name>
    <dbReference type="NCBI Taxonomy" id="152421"/>
    <lineage>
        <taxon>Eukaryota</taxon>
        <taxon>Viridiplantae</taxon>
        <taxon>Streptophyta</taxon>
        <taxon>Embryophyta</taxon>
        <taxon>Tracheophyta</taxon>
        <taxon>Spermatophyta</taxon>
        <taxon>Magnoliopsida</taxon>
        <taxon>eudicotyledons</taxon>
        <taxon>Gunneridae</taxon>
        <taxon>Pentapetalae</taxon>
        <taxon>rosids</taxon>
        <taxon>malvids</taxon>
        <taxon>Malvales</taxon>
        <taxon>Dipterocarpaceae</taxon>
        <taxon>Rubroshorea</taxon>
    </lineage>
</organism>